<dbReference type="Proteomes" id="UP000714618">
    <property type="component" value="Unassembled WGS sequence"/>
</dbReference>
<dbReference type="Pfam" id="PF21938">
    <property type="entry name" value="CAP_N"/>
    <property type="match status" value="1"/>
</dbReference>
<gene>
    <name evidence="2" type="ORF">AWRI4233_LOCUS3731</name>
</gene>
<dbReference type="EMBL" id="CAIJEO010000005">
    <property type="protein sequence ID" value="CAD0092531.1"/>
    <property type="molecule type" value="Genomic_DNA"/>
</dbReference>
<reference evidence="2" key="1">
    <citation type="submission" date="2020-06" db="EMBL/GenBank/DDBJ databases">
        <authorList>
            <person name="Onetto C."/>
        </authorList>
    </citation>
    <scope>NUCLEOTIDE SEQUENCE</scope>
</reference>
<dbReference type="InterPro" id="IPR053950">
    <property type="entry name" value="CAP_N"/>
</dbReference>
<comment type="caution">
    <text evidence="2">The sequence shown here is derived from an EMBL/GenBank/DDBJ whole genome shotgun (WGS) entry which is preliminary data.</text>
</comment>
<dbReference type="OrthoDB" id="77251at2759"/>
<dbReference type="InterPro" id="IPR001837">
    <property type="entry name" value="Adenylate_cyclase-assoc_CAP"/>
</dbReference>
<protein>
    <recommendedName>
        <fullName evidence="1">CAP N-terminal domain-containing protein</fullName>
    </recommendedName>
</protein>
<sequence>MTSPAFSELIKDLQQEMGTVTEIKDSNRASPFKDHLNMVAEGMGGLQWVVFEGKPADYVAEILGGVQLFGNRVLKEYKEKSVANPPSLSTSID</sequence>
<keyword evidence="3" id="KW-1185">Reference proteome</keyword>
<feature type="domain" description="CAP N-terminal" evidence="1">
    <location>
        <begin position="3"/>
        <end position="81"/>
    </location>
</feature>
<accession>A0A9N8JVY4</accession>
<evidence type="ECO:0000259" key="1">
    <source>
        <dbReference type="Pfam" id="PF21938"/>
    </source>
</evidence>
<dbReference type="GO" id="GO:0008179">
    <property type="term" value="F:adenylate cyclase binding"/>
    <property type="evidence" value="ECO:0007669"/>
    <property type="project" value="TreeGrafter"/>
</dbReference>
<proteinExistence type="predicted"/>
<name>A0A9N8JVY4_9PEZI</name>
<dbReference type="PANTHER" id="PTHR10652">
    <property type="entry name" value="ADENYLYL CYCLASE-ASSOCIATED PROTEIN"/>
    <property type="match status" value="1"/>
</dbReference>
<dbReference type="SUPFAM" id="SSF101278">
    <property type="entry name" value="N-terminal domain of adenylylcyclase associated protein, CAP"/>
    <property type="match status" value="1"/>
</dbReference>
<organism evidence="2 3">
    <name type="scientific">Aureobasidium mustum</name>
    <dbReference type="NCBI Taxonomy" id="2773714"/>
    <lineage>
        <taxon>Eukaryota</taxon>
        <taxon>Fungi</taxon>
        <taxon>Dikarya</taxon>
        <taxon>Ascomycota</taxon>
        <taxon>Pezizomycotina</taxon>
        <taxon>Dothideomycetes</taxon>
        <taxon>Dothideomycetidae</taxon>
        <taxon>Dothideales</taxon>
        <taxon>Saccotheciaceae</taxon>
        <taxon>Aureobasidium</taxon>
    </lineage>
</organism>
<dbReference type="GO" id="GO:0003779">
    <property type="term" value="F:actin binding"/>
    <property type="evidence" value="ECO:0007669"/>
    <property type="project" value="InterPro"/>
</dbReference>
<dbReference type="GO" id="GO:0005737">
    <property type="term" value="C:cytoplasm"/>
    <property type="evidence" value="ECO:0007669"/>
    <property type="project" value="TreeGrafter"/>
</dbReference>
<dbReference type="InterPro" id="IPR036222">
    <property type="entry name" value="CAP_N_sf"/>
</dbReference>
<evidence type="ECO:0000313" key="3">
    <source>
        <dbReference type="Proteomes" id="UP000714618"/>
    </source>
</evidence>
<dbReference type="AlphaFoldDB" id="A0A9N8JVY4"/>
<dbReference type="GO" id="GO:0007015">
    <property type="term" value="P:actin filament organization"/>
    <property type="evidence" value="ECO:0007669"/>
    <property type="project" value="TreeGrafter"/>
</dbReference>
<evidence type="ECO:0000313" key="2">
    <source>
        <dbReference type="EMBL" id="CAD0092531.1"/>
    </source>
</evidence>
<dbReference type="GO" id="GO:0019933">
    <property type="term" value="P:cAMP-mediated signaling"/>
    <property type="evidence" value="ECO:0007669"/>
    <property type="project" value="TreeGrafter"/>
</dbReference>
<dbReference type="Gene3D" id="1.25.40.330">
    <property type="entry name" value="Adenylate cyclase-associated CAP, N-terminal domain"/>
    <property type="match status" value="1"/>
</dbReference>
<dbReference type="PANTHER" id="PTHR10652:SF0">
    <property type="entry name" value="ADENYLYL CYCLASE-ASSOCIATED PROTEIN"/>
    <property type="match status" value="1"/>
</dbReference>